<feature type="binding site" evidence="5">
    <location>
        <position position="84"/>
    </location>
    <ligand>
        <name>FAD</name>
        <dbReference type="ChEBI" id="CHEBI:57692"/>
    </ligand>
</feature>
<dbReference type="GO" id="GO:0016614">
    <property type="term" value="F:oxidoreductase activity, acting on CH-OH group of donors"/>
    <property type="evidence" value="ECO:0007669"/>
    <property type="project" value="InterPro"/>
</dbReference>
<dbReference type="PIRSF" id="PIRSF000137">
    <property type="entry name" value="Alcohol_oxidase"/>
    <property type="match status" value="1"/>
</dbReference>
<dbReference type="InterPro" id="IPR000172">
    <property type="entry name" value="GMC_OxRdtase_N"/>
</dbReference>
<accession>A0A3R9FHQ0</accession>
<evidence type="ECO:0000256" key="5">
    <source>
        <dbReference type="PIRSR" id="PIRSR000137-2"/>
    </source>
</evidence>
<evidence type="ECO:0000256" key="3">
    <source>
        <dbReference type="ARBA" id="ARBA00022630"/>
    </source>
</evidence>
<dbReference type="InterPro" id="IPR036188">
    <property type="entry name" value="FAD/NAD-bd_sf"/>
</dbReference>
<dbReference type="Gene3D" id="3.50.50.60">
    <property type="entry name" value="FAD/NAD(P)-binding domain"/>
    <property type="match status" value="1"/>
</dbReference>
<keyword evidence="4 5" id="KW-0274">FAD</keyword>
<dbReference type="PANTHER" id="PTHR11552">
    <property type="entry name" value="GLUCOSE-METHANOL-CHOLINE GMC OXIDOREDUCTASE"/>
    <property type="match status" value="1"/>
</dbReference>
<comment type="similarity">
    <text evidence="2">Belongs to the GMC oxidoreductase family.</text>
</comment>
<dbReference type="AlphaFoldDB" id="A0A3R9FHQ0"/>
<dbReference type="RefSeq" id="WP_125314921.1">
    <property type="nucleotide sequence ID" value="NZ_RSEC01000060.1"/>
</dbReference>
<dbReference type="InterPro" id="IPR012132">
    <property type="entry name" value="GMC_OxRdtase"/>
</dbReference>
<dbReference type="PANTHER" id="PTHR11552:SF147">
    <property type="entry name" value="CHOLINE DEHYDROGENASE, MITOCHONDRIAL"/>
    <property type="match status" value="1"/>
</dbReference>
<evidence type="ECO:0000256" key="4">
    <source>
        <dbReference type="ARBA" id="ARBA00022827"/>
    </source>
</evidence>
<keyword evidence="8" id="KW-1185">Reference proteome</keyword>
<protein>
    <submittedName>
        <fullName evidence="7">Choline dehydrogenase</fullName>
    </submittedName>
</protein>
<proteinExistence type="inferred from homology"/>
<gene>
    <name evidence="7" type="ORF">EIY87_38985</name>
</gene>
<dbReference type="SUPFAM" id="SSF51905">
    <property type="entry name" value="FAD/NAD(P)-binding domain"/>
    <property type="match status" value="1"/>
</dbReference>
<reference evidence="7 8" key="1">
    <citation type="submission" date="2018-12" db="EMBL/GenBank/DDBJ databases">
        <title>Amycolatopsis eburnea sp. nov. actinomycete associate with arbuscular mycorrhiza fungal spore.</title>
        <authorList>
            <person name="Lumyong S."/>
            <person name="Chaiya L."/>
        </authorList>
    </citation>
    <scope>NUCLEOTIDE SEQUENCE [LARGE SCALE GENOMIC DNA]</scope>
    <source>
        <strain evidence="7 8">GLM-1</strain>
    </source>
</reference>
<dbReference type="Gene3D" id="3.30.560.10">
    <property type="entry name" value="Glucose Oxidase, domain 3"/>
    <property type="match status" value="1"/>
</dbReference>
<evidence type="ECO:0000313" key="8">
    <source>
        <dbReference type="Proteomes" id="UP000267081"/>
    </source>
</evidence>
<feature type="binding site" evidence="5">
    <location>
        <position position="212"/>
    </location>
    <ligand>
        <name>FAD</name>
        <dbReference type="ChEBI" id="CHEBI:57692"/>
    </ligand>
</feature>
<dbReference type="GO" id="GO:0050660">
    <property type="term" value="F:flavin adenine dinucleotide binding"/>
    <property type="evidence" value="ECO:0007669"/>
    <property type="project" value="InterPro"/>
</dbReference>
<sequence>MYDYIVVGAGSAGCVLAARLSEDPDVKVALVEAGGNDDVENIHIPAVFGDLFRTRVDWDYDSHEEEQLNRRRVFHPRGKVLGGTSSINAMLYLRNNRIDYDGWNQPGWSYDELLPLFKRSEDNERGASEYHGAGGPLSVSDGRSLNPATTALVEAALQAGHPANDDFNGPTQDGFGRFQVTQRNGRRWSTAQAFLHPALERPNLTLIKNYQVYRVLIENGRAIGVTGRQVDDELTIHAEREVILSAGAYNSPQLLLLSGIGPADQLRGLGMEVVLDHAEVGKNLQDHPLVPLIYEHSQPNSLLSAFEPESIRAFQEEGRGPLTSNGPEAGGYVRTQPGLPAPDVVYFAGPMEFADSGLTVPTRHAITFGPVLLTQRSRGQITLVAEDPTAKPKIEHRYFSAEGDIDVAVAGVRIAMDIASRPAFAKFNERLLNAPASDSDDDLREYVRRYTNSIFHGSGACGMGRVVDHELKVYGVEGLRVADVSVMPTVGRGAPNATAIVIGEKAADLVRGAQSTPLAKAS</sequence>
<evidence type="ECO:0000256" key="2">
    <source>
        <dbReference type="ARBA" id="ARBA00010790"/>
    </source>
</evidence>
<dbReference type="Pfam" id="PF05199">
    <property type="entry name" value="GMC_oxred_C"/>
    <property type="match status" value="1"/>
</dbReference>
<dbReference type="SUPFAM" id="SSF54373">
    <property type="entry name" value="FAD-linked reductases, C-terminal domain"/>
    <property type="match status" value="1"/>
</dbReference>
<dbReference type="EMBL" id="RSEC01000060">
    <property type="protein sequence ID" value="RSD10778.1"/>
    <property type="molecule type" value="Genomic_DNA"/>
</dbReference>
<evidence type="ECO:0000256" key="1">
    <source>
        <dbReference type="ARBA" id="ARBA00001974"/>
    </source>
</evidence>
<organism evidence="7 8">
    <name type="scientific">Amycolatopsis eburnea</name>
    <dbReference type="NCBI Taxonomy" id="2267691"/>
    <lineage>
        <taxon>Bacteria</taxon>
        <taxon>Bacillati</taxon>
        <taxon>Actinomycetota</taxon>
        <taxon>Actinomycetes</taxon>
        <taxon>Pseudonocardiales</taxon>
        <taxon>Pseudonocardiaceae</taxon>
        <taxon>Amycolatopsis</taxon>
    </lineage>
</organism>
<feature type="domain" description="Glucose-methanol-choline oxidoreductase N-terminal" evidence="6">
    <location>
        <begin position="247"/>
        <end position="261"/>
    </location>
</feature>
<evidence type="ECO:0000313" key="7">
    <source>
        <dbReference type="EMBL" id="RSD10778.1"/>
    </source>
</evidence>
<dbReference type="PROSITE" id="PS00624">
    <property type="entry name" value="GMC_OXRED_2"/>
    <property type="match status" value="1"/>
</dbReference>
<feature type="binding site" evidence="5">
    <location>
        <position position="80"/>
    </location>
    <ligand>
        <name>FAD</name>
        <dbReference type="ChEBI" id="CHEBI:57692"/>
    </ligand>
</feature>
<dbReference type="OrthoDB" id="9785276at2"/>
<name>A0A3R9FHQ0_9PSEU</name>
<keyword evidence="3" id="KW-0285">Flavoprotein</keyword>
<dbReference type="Proteomes" id="UP000267081">
    <property type="component" value="Unassembled WGS sequence"/>
</dbReference>
<dbReference type="Pfam" id="PF00732">
    <property type="entry name" value="GMC_oxred_N"/>
    <property type="match status" value="1"/>
</dbReference>
<dbReference type="InterPro" id="IPR007867">
    <property type="entry name" value="GMC_OxRtase_C"/>
</dbReference>
<evidence type="ECO:0000259" key="6">
    <source>
        <dbReference type="PROSITE" id="PS00624"/>
    </source>
</evidence>
<comment type="caution">
    <text evidence="7">The sequence shown here is derived from an EMBL/GenBank/DDBJ whole genome shotgun (WGS) entry which is preliminary data.</text>
</comment>
<comment type="cofactor">
    <cofactor evidence="1 5">
        <name>FAD</name>
        <dbReference type="ChEBI" id="CHEBI:57692"/>
    </cofactor>
</comment>